<proteinExistence type="predicted"/>
<sequence>MHVIQLLTFIHISVGSGIPFGGPHSNKAVSPLATRVSLGCARKSSRKTITIATKIDINTLASLRQICARVIKHLQGDVRLPYNAKAIALERATTNHLDAHPGNLTTTTITTKLPEFFNTQSFVYWVPQGSNKSMNH</sequence>
<name>A0A1A9UVP3_GLOAU</name>
<dbReference type="Proteomes" id="UP000078200">
    <property type="component" value="Unassembled WGS sequence"/>
</dbReference>
<feature type="chain" id="PRO_5008398866" evidence="1">
    <location>
        <begin position="18"/>
        <end position="136"/>
    </location>
</feature>
<dbReference type="EnsemblMetazoa" id="GAUT017252-RA">
    <property type="protein sequence ID" value="GAUT017252-PA"/>
    <property type="gene ID" value="GAUT017252"/>
</dbReference>
<dbReference type="VEuPathDB" id="VectorBase:GAUT017252"/>
<keyword evidence="3" id="KW-1185">Reference proteome</keyword>
<accession>A0A1A9UVP3</accession>
<evidence type="ECO:0000313" key="2">
    <source>
        <dbReference type="EnsemblMetazoa" id="GAUT017252-PA"/>
    </source>
</evidence>
<dbReference type="AlphaFoldDB" id="A0A1A9UVP3"/>
<reference evidence="2" key="1">
    <citation type="submission" date="2020-05" db="UniProtKB">
        <authorList>
            <consortium name="EnsemblMetazoa"/>
        </authorList>
    </citation>
    <scope>IDENTIFICATION</scope>
    <source>
        <strain evidence="2">TTRI</strain>
    </source>
</reference>
<organism evidence="2 3">
    <name type="scientific">Glossina austeni</name>
    <name type="common">Savannah tsetse fly</name>
    <dbReference type="NCBI Taxonomy" id="7395"/>
    <lineage>
        <taxon>Eukaryota</taxon>
        <taxon>Metazoa</taxon>
        <taxon>Ecdysozoa</taxon>
        <taxon>Arthropoda</taxon>
        <taxon>Hexapoda</taxon>
        <taxon>Insecta</taxon>
        <taxon>Pterygota</taxon>
        <taxon>Neoptera</taxon>
        <taxon>Endopterygota</taxon>
        <taxon>Diptera</taxon>
        <taxon>Brachycera</taxon>
        <taxon>Muscomorpha</taxon>
        <taxon>Hippoboscoidea</taxon>
        <taxon>Glossinidae</taxon>
        <taxon>Glossina</taxon>
    </lineage>
</organism>
<keyword evidence="1" id="KW-0732">Signal</keyword>
<evidence type="ECO:0000256" key="1">
    <source>
        <dbReference type="SAM" id="SignalP"/>
    </source>
</evidence>
<evidence type="ECO:0000313" key="3">
    <source>
        <dbReference type="Proteomes" id="UP000078200"/>
    </source>
</evidence>
<feature type="signal peptide" evidence="1">
    <location>
        <begin position="1"/>
        <end position="17"/>
    </location>
</feature>
<protein>
    <submittedName>
        <fullName evidence="2">Uncharacterized protein</fullName>
    </submittedName>
</protein>